<feature type="domain" description="Response regulatory" evidence="8">
    <location>
        <begin position="7"/>
        <end position="120"/>
    </location>
</feature>
<dbReference type="EMBL" id="JAJEQN010000002">
    <property type="protein sequence ID" value="MCC2220319.1"/>
    <property type="molecule type" value="Genomic_DNA"/>
</dbReference>
<evidence type="ECO:0000256" key="4">
    <source>
        <dbReference type="ARBA" id="ARBA00023163"/>
    </source>
</evidence>
<dbReference type="InterPro" id="IPR039420">
    <property type="entry name" value="WalR-like"/>
</dbReference>
<dbReference type="PANTHER" id="PTHR48111">
    <property type="entry name" value="REGULATOR OF RPOS"/>
    <property type="match status" value="1"/>
</dbReference>
<organism evidence="10 11">
    <name type="scientific">Anthropogastromicrobium aceti</name>
    <dbReference type="NCBI Taxonomy" id="2981768"/>
    <lineage>
        <taxon>Bacteria</taxon>
        <taxon>Bacillati</taxon>
        <taxon>Bacillota</taxon>
        <taxon>Clostridia</taxon>
        <taxon>Lachnospirales</taxon>
        <taxon>Lachnospiraceae</taxon>
        <taxon>Anthropogastromicrobium</taxon>
    </lineage>
</organism>
<dbReference type="RefSeq" id="WP_308730955.1">
    <property type="nucleotide sequence ID" value="NZ_JAJEQN010000002.1"/>
</dbReference>
<dbReference type="CDD" id="cd00383">
    <property type="entry name" value="trans_reg_C"/>
    <property type="match status" value="1"/>
</dbReference>
<evidence type="ECO:0000256" key="1">
    <source>
        <dbReference type="ARBA" id="ARBA00018672"/>
    </source>
</evidence>
<dbReference type="PROSITE" id="PS50110">
    <property type="entry name" value="RESPONSE_REGULATORY"/>
    <property type="match status" value="1"/>
</dbReference>
<comment type="caution">
    <text evidence="10">The sequence shown here is derived from an EMBL/GenBank/DDBJ whole genome shotgun (WGS) entry which is preliminary data.</text>
</comment>
<evidence type="ECO:0000259" key="8">
    <source>
        <dbReference type="PROSITE" id="PS50110"/>
    </source>
</evidence>
<dbReference type="InterPro" id="IPR001867">
    <property type="entry name" value="OmpR/PhoB-type_DNA-bd"/>
</dbReference>
<dbReference type="GO" id="GO:0032993">
    <property type="term" value="C:protein-DNA complex"/>
    <property type="evidence" value="ECO:0007669"/>
    <property type="project" value="TreeGrafter"/>
</dbReference>
<evidence type="ECO:0000256" key="3">
    <source>
        <dbReference type="ARBA" id="ARBA00023125"/>
    </source>
</evidence>
<evidence type="ECO:0000256" key="5">
    <source>
        <dbReference type="ARBA" id="ARBA00024867"/>
    </source>
</evidence>
<feature type="DNA-binding region" description="OmpR/PhoB-type" evidence="7">
    <location>
        <begin position="130"/>
        <end position="228"/>
    </location>
</feature>
<dbReference type="InterPro" id="IPR011006">
    <property type="entry name" value="CheY-like_superfamily"/>
</dbReference>
<evidence type="ECO:0000256" key="7">
    <source>
        <dbReference type="PROSITE-ProRule" id="PRU01091"/>
    </source>
</evidence>
<dbReference type="SUPFAM" id="SSF52172">
    <property type="entry name" value="CheY-like"/>
    <property type="match status" value="1"/>
</dbReference>
<evidence type="ECO:0000256" key="2">
    <source>
        <dbReference type="ARBA" id="ARBA00023015"/>
    </source>
</evidence>
<name>A0AAE3E1H5_9FIRM</name>
<gene>
    <name evidence="10" type="ORF">LKD48_01480</name>
</gene>
<dbReference type="SMART" id="SM00448">
    <property type="entry name" value="REC"/>
    <property type="match status" value="1"/>
</dbReference>
<evidence type="ECO:0000313" key="11">
    <source>
        <dbReference type="Proteomes" id="UP001198200"/>
    </source>
</evidence>
<dbReference type="Pfam" id="PF00072">
    <property type="entry name" value="Response_reg"/>
    <property type="match status" value="1"/>
</dbReference>
<evidence type="ECO:0000256" key="6">
    <source>
        <dbReference type="PROSITE-ProRule" id="PRU00169"/>
    </source>
</evidence>
<protein>
    <recommendedName>
        <fullName evidence="1">Stage 0 sporulation protein A homolog</fullName>
    </recommendedName>
</protein>
<dbReference type="PANTHER" id="PTHR48111:SF43">
    <property type="entry name" value="STAGE 0 SPORULATION PROTEIN A HOMOLOG"/>
    <property type="match status" value="1"/>
</dbReference>
<proteinExistence type="predicted"/>
<dbReference type="GO" id="GO:0005829">
    <property type="term" value="C:cytosol"/>
    <property type="evidence" value="ECO:0007669"/>
    <property type="project" value="TreeGrafter"/>
</dbReference>
<sequence>MDNPVYKLLIVEDDLGIAQAIQTQASMWNFDVRIVENFRDVTGEVTSFSPHIILLDITLPFFNGYHWCSEIRKFSRVPIIFISSAADNMNIIMAMNLGADDFIAKPFDLNVLLAKIQALLRRSYDFAPTSNVLAHRGALLDLNDHTLSFNGEDIPLTKNEYRILSCLMEQKGKVISREKLMERLWETDQFVDENTLTVNINRLRKKLDSAGLIHFITTKFGVGYLIES</sequence>
<accession>A0AAE3E1H5</accession>
<keyword evidence="2" id="KW-0805">Transcription regulation</keyword>
<keyword evidence="4" id="KW-0804">Transcription</keyword>
<dbReference type="InterPro" id="IPR036388">
    <property type="entry name" value="WH-like_DNA-bd_sf"/>
</dbReference>
<keyword evidence="11" id="KW-1185">Reference proteome</keyword>
<feature type="domain" description="OmpR/PhoB-type" evidence="9">
    <location>
        <begin position="130"/>
        <end position="228"/>
    </location>
</feature>
<dbReference type="GO" id="GO:0000156">
    <property type="term" value="F:phosphorelay response regulator activity"/>
    <property type="evidence" value="ECO:0007669"/>
    <property type="project" value="TreeGrafter"/>
</dbReference>
<keyword evidence="3 7" id="KW-0238">DNA-binding</keyword>
<evidence type="ECO:0000313" key="10">
    <source>
        <dbReference type="EMBL" id="MCC2220319.1"/>
    </source>
</evidence>
<dbReference type="Proteomes" id="UP001198200">
    <property type="component" value="Unassembled WGS sequence"/>
</dbReference>
<feature type="modified residue" description="4-aspartylphosphate" evidence="6">
    <location>
        <position position="56"/>
    </location>
</feature>
<dbReference type="SMART" id="SM00862">
    <property type="entry name" value="Trans_reg_C"/>
    <property type="match status" value="1"/>
</dbReference>
<keyword evidence="6" id="KW-0597">Phosphoprotein</keyword>
<dbReference type="PROSITE" id="PS51755">
    <property type="entry name" value="OMPR_PHOB"/>
    <property type="match status" value="1"/>
</dbReference>
<dbReference type="Gene3D" id="1.10.10.10">
    <property type="entry name" value="Winged helix-like DNA-binding domain superfamily/Winged helix DNA-binding domain"/>
    <property type="match status" value="1"/>
</dbReference>
<comment type="function">
    <text evidence="5">May play the central regulatory role in sporulation. It may be an element of the effector pathway responsible for the activation of sporulation genes in response to nutritional stress. Spo0A may act in concert with spo0H (a sigma factor) to control the expression of some genes that are critical to the sporulation process.</text>
</comment>
<dbReference type="InterPro" id="IPR001789">
    <property type="entry name" value="Sig_transdc_resp-reg_receiver"/>
</dbReference>
<dbReference type="AlphaFoldDB" id="A0AAE3E1H5"/>
<evidence type="ECO:0000259" key="9">
    <source>
        <dbReference type="PROSITE" id="PS51755"/>
    </source>
</evidence>
<reference evidence="10 11" key="1">
    <citation type="submission" date="2021-10" db="EMBL/GenBank/DDBJ databases">
        <title>Anaerobic single-cell dispensing facilitates the cultivation of human gut bacteria.</title>
        <authorList>
            <person name="Afrizal A."/>
        </authorList>
    </citation>
    <scope>NUCLEOTIDE SEQUENCE [LARGE SCALE GENOMIC DNA]</scope>
    <source>
        <strain evidence="10 11">CLA-AA-H224</strain>
    </source>
</reference>
<dbReference type="Pfam" id="PF00486">
    <property type="entry name" value="Trans_reg_C"/>
    <property type="match status" value="1"/>
</dbReference>
<dbReference type="Gene3D" id="3.40.50.2300">
    <property type="match status" value="1"/>
</dbReference>
<dbReference type="GO" id="GO:0000976">
    <property type="term" value="F:transcription cis-regulatory region binding"/>
    <property type="evidence" value="ECO:0007669"/>
    <property type="project" value="TreeGrafter"/>
</dbReference>
<dbReference type="GO" id="GO:0006355">
    <property type="term" value="P:regulation of DNA-templated transcription"/>
    <property type="evidence" value="ECO:0007669"/>
    <property type="project" value="InterPro"/>
</dbReference>